<accession>A0ACC2CCY5</accession>
<gene>
    <name evidence="1" type="ORF">O6H91_11G110500</name>
</gene>
<evidence type="ECO:0000313" key="1">
    <source>
        <dbReference type="EMBL" id="KAJ7539826.1"/>
    </source>
</evidence>
<protein>
    <submittedName>
        <fullName evidence="1">Uncharacterized protein</fullName>
    </submittedName>
</protein>
<dbReference type="Proteomes" id="UP001162992">
    <property type="component" value="Chromosome 11"/>
</dbReference>
<comment type="caution">
    <text evidence="1">The sequence shown here is derived from an EMBL/GenBank/DDBJ whole genome shotgun (WGS) entry which is preliminary data.</text>
</comment>
<name>A0ACC2CCY5_DIPCM</name>
<proteinExistence type="predicted"/>
<sequence>MVVYYEDDAPPQRRLARTYTAATLSEAVLLDSAVVPSSLSKVAPILRVANDIEHENKRVAYLCRFYAFEKAHEQDPMSVGRGVRQFKTTLLQHLEKDNDYSMKYRTQTSDAREIETFYQAYYEKYVKDREGAYPDRAILAKAYQTASVLFEVLQSVNKTEGVDPAAETMATKTDVENKKGIFAPFNILPLDRGGEAQAIMQLDEVKSSLKALRNTRGLQTDQFWFREHRKDIFDWLEAMFGFQKDSVMNQREHLILLLANLQTGIDPESATPSDKLNQAIDAVMKKLFKNYRDWCRFLGIHENLRLPEIYQEHQQRKIVYIGLYLLIWGEAANLRFMPECLCYIFHQMAKEVSGILSGEVSYITGEYMKPAYGGDQESFLQKVVTPIYNVIRKEAHVGRKGTAPHSAWRNYDDLNEYFWSVDCFSLGWPMQVDHKFFSSPQENTQMSEASIRRNTRDIKFLKKTGFVEIRSFWHLFRSFHRMWIFFILSFQVMLVIAWSGARSVSLVFSGNVFHKVLSVFITAAGLGFLQGVLDVVFNLKAYYSLKYSEILRLLLKLLVAAAWVIVLSVCYVQSGQTSNGLTLRNGRGPSSYVLAVIVYLVPDVLGVVFFMLPMLSRWIEKSNWCVVRVMLWWSQSRLYVGRGMQESWPALMKYTLFWMSLLTCKLLFSYYIEIKPLVEPTKSIMSLPTNHSYAWHEFFPQDRNNTGAVISLWAPVALVYFMDTQIWYFVFMTLTGGFIGATMHLGEIRTLGMLRSRFGALPNLMFKKLVPGEKLSQENFTSGEKLSHRKFKFLKKKEQYESGKNTAHTYVFGQIWNEVIAGFRKEDLINNKEMELMLVPYTSSSHINTFRWPRFLLGGKLQMAIQIAEELHSKDIDLKDEELWRRIKADVYMHSAVQECYDSLKYVLQKIIHGEAEKRIVNALITQVEEHIGTGTFLLNFRMSALSAFCEIFSDLIGLLIDSKVSERAAMILVLQDMFEVVAYEMLGDKAREELESTHGPLARSQSGDSRNIEYFATLEPMPAVLFPPQREDGWSKLLERVHWLLSNKESTLDIPKNLEARSRLSFFTNSLFMDMPTAPRVHNMCSFSILTPYYDEEIIYNKDQLQIENEDGISILFYLQKIYPDEWKNFLERLKLQSEGEAWEKKEDELRHWASFCSQTLSRTVRGMMYYKNALLLQAFQELAPQEDINKGYKAAMDYAKKIPQQKSYWEKLYASIDLKYTYIVTCQNYGAQKQLSDLRAKDIVGLMKKYPSLRVAYIDEEEGIYHSVLVKWIDDIDQDIYRIKLPGPAIIGEGKPENQNHAIIFTRGEALETIDMNQDNYFEEAIKIRNLLEEFKRKSGVRAPSILGFREHIFTGSVSSIAWFKSVQESSFGTIGQRVLANPLKVRFHYGHPDVFDRLFHITRGGVSKASKGINLNNEIYAGCNSILRCGCVTHHEYIQVGKGRDVGLNQISIFEAKVAMGNGEQTLNRDNYRLGHRFDFFRMMSYYFTTIGYYFNLMLVVLTVYVFLYGRLYLVLSGLESALIKQARKGSYSGLEAALASQTLVQLGLIAALPIVMEIGLEKGFYTAISDFFVMQLQLASVFFAFSLGTKAHYYGQAILHGGARYKAAHRGFVVRHESFAEIYRLYSRSHFTKGFEIVILLIVYAVYGSSPKGHLPYLLLTISMWFLAGTWLFAPFLFNPSGFEWQKVVEDWSDWNKWINSKASIGALANKSWESWWEEQQEHLKYTGLGGRVWEGILSIRFFLYQYGLVYRLHITRHHKGLYIYGISWLVLVGVFIIIKIFSVVRQRFISEYGVAFRLLKGLLYLCSISIVVVLFRVAHFTIGDVFTCILAFTPTGWAILQIAQAGRPLLDNIGGWNSIRAMARAYEFIMGLVLIAPIAGRWVVNDGFGGRPTVWVEAKREVILMKEGRHQDIVSCLALELFVGQVRSNQLYFFLVQKLSM</sequence>
<evidence type="ECO:0000313" key="2">
    <source>
        <dbReference type="Proteomes" id="UP001162992"/>
    </source>
</evidence>
<dbReference type="EMBL" id="CM055102">
    <property type="protein sequence ID" value="KAJ7539826.1"/>
    <property type="molecule type" value="Genomic_DNA"/>
</dbReference>
<organism evidence="1 2">
    <name type="scientific">Diphasiastrum complanatum</name>
    <name type="common">Issler's clubmoss</name>
    <name type="synonym">Lycopodium complanatum</name>
    <dbReference type="NCBI Taxonomy" id="34168"/>
    <lineage>
        <taxon>Eukaryota</taxon>
        <taxon>Viridiplantae</taxon>
        <taxon>Streptophyta</taxon>
        <taxon>Embryophyta</taxon>
        <taxon>Tracheophyta</taxon>
        <taxon>Lycopodiopsida</taxon>
        <taxon>Lycopodiales</taxon>
        <taxon>Lycopodiaceae</taxon>
        <taxon>Lycopodioideae</taxon>
        <taxon>Diphasiastrum</taxon>
    </lineage>
</organism>
<reference evidence="2" key="1">
    <citation type="journal article" date="2024" name="Proc. Natl. Acad. Sci. U.S.A.">
        <title>Extraordinary preservation of gene collinearity over three hundred million years revealed in homosporous lycophytes.</title>
        <authorList>
            <person name="Li C."/>
            <person name="Wickell D."/>
            <person name="Kuo L.Y."/>
            <person name="Chen X."/>
            <person name="Nie B."/>
            <person name="Liao X."/>
            <person name="Peng D."/>
            <person name="Ji J."/>
            <person name="Jenkins J."/>
            <person name="Williams M."/>
            <person name="Shu S."/>
            <person name="Plott C."/>
            <person name="Barry K."/>
            <person name="Rajasekar S."/>
            <person name="Grimwood J."/>
            <person name="Han X."/>
            <person name="Sun S."/>
            <person name="Hou Z."/>
            <person name="He W."/>
            <person name="Dai G."/>
            <person name="Sun C."/>
            <person name="Schmutz J."/>
            <person name="Leebens-Mack J.H."/>
            <person name="Li F.W."/>
            <person name="Wang L."/>
        </authorList>
    </citation>
    <scope>NUCLEOTIDE SEQUENCE [LARGE SCALE GENOMIC DNA]</scope>
    <source>
        <strain evidence="2">cv. PW_Plant_1</strain>
    </source>
</reference>
<keyword evidence="2" id="KW-1185">Reference proteome</keyword>